<sequence>MFLGWACVRDGQGTFTPWFLPISLFLGPRQARPQDCHCHCWHFSLLTSGQCLERRRPVARHHRSTPPALAYPVPYPPHYGPPICRVHAEYSLCI</sequence>
<proteinExistence type="predicted"/>
<evidence type="ECO:0000313" key="1">
    <source>
        <dbReference type="EMBL" id="PSR74182.1"/>
    </source>
</evidence>
<dbReference type="InParanoid" id="A0A2T2ZRW1"/>
<organism evidence="1 2">
    <name type="scientific">Coniella lustricola</name>
    <dbReference type="NCBI Taxonomy" id="2025994"/>
    <lineage>
        <taxon>Eukaryota</taxon>
        <taxon>Fungi</taxon>
        <taxon>Dikarya</taxon>
        <taxon>Ascomycota</taxon>
        <taxon>Pezizomycotina</taxon>
        <taxon>Sordariomycetes</taxon>
        <taxon>Sordariomycetidae</taxon>
        <taxon>Diaporthales</taxon>
        <taxon>Schizoparmaceae</taxon>
        <taxon>Coniella</taxon>
    </lineage>
</organism>
<dbReference type="EMBL" id="KZ678905">
    <property type="protein sequence ID" value="PSR74182.1"/>
    <property type="molecule type" value="Genomic_DNA"/>
</dbReference>
<accession>A0A2T2ZRW1</accession>
<name>A0A2T2ZRW1_9PEZI</name>
<keyword evidence="2" id="KW-1185">Reference proteome</keyword>
<evidence type="ECO:0000313" key="2">
    <source>
        <dbReference type="Proteomes" id="UP000241462"/>
    </source>
</evidence>
<protein>
    <submittedName>
        <fullName evidence="1">Uncharacterized protein</fullName>
    </submittedName>
</protein>
<dbReference type="AlphaFoldDB" id="A0A2T2ZRW1"/>
<dbReference type="Proteomes" id="UP000241462">
    <property type="component" value="Unassembled WGS sequence"/>
</dbReference>
<reference evidence="1 2" key="1">
    <citation type="journal article" date="2018" name="Mycol. Prog.">
        <title>Coniella lustricola, a new species from submerged detritus.</title>
        <authorList>
            <person name="Raudabaugh D.B."/>
            <person name="Iturriaga T."/>
            <person name="Carver A."/>
            <person name="Mondo S."/>
            <person name="Pangilinan J."/>
            <person name="Lipzen A."/>
            <person name="He G."/>
            <person name="Amirebrahimi M."/>
            <person name="Grigoriev I.V."/>
            <person name="Miller A.N."/>
        </authorList>
    </citation>
    <scope>NUCLEOTIDE SEQUENCE [LARGE SCALE GENOMIC DNA]</scope>
    <source>
        <strain evidence="1 2">B22-T-1</strain>
    </source>
</reference>
<gene>
    <name evidence="1" type="ORF">BD289DRAFT_448816</name>
</gene>